<dbReference type="InterPro" id="IPR027867">
    <property type="entry name" value="SPATA48"/>
</dbReference>
<sequence>MTAVSVPSKPFSAELHVIRRLNSSLETARANFPYAGCRPPAGHVNLAPLRNDVPLLDHCCGHLSAGAEVDLGVKGRQKFIDFQHVASALRVPPGLRERAQTAPNASGVCVELSEDKAWNSRRIPDDSFRARLNGSNNPVEVHPRSLKTKAASFSRFPEKNTGPRDVFSNDLRLRTDISAAVHRFRYTSATQRSYEEVGWDAKLPRRLKAPETTLEKTADPSVGAEWNRQQLRSRSDAKKPISFCSGCPRSGQIPLYTGTIGSENMHNIDNMDQHFLPLTLKRSVVPPYVPTARRTTIPGYTGRAAYANSAAEAAVSVPAVSRPARSSETITELGSPSFGHADPCHEW</sequence>
<dbReference type="PANTHER" id="PTHR34759:SF1">
    <property type="entry name" value="SPERMATOGENESIS-ASSOCIATED PROTEIN 48"/>
    <property type="match status" value="1"/>
</dbReference>
<feature type="region of interest" description="Disordered" evidence="1">
    <location>
        <begin position="326"/>
        <end position="347"/>
    </location>
</feature>
<keyword evidence="3" id="KW-1185">Reference proteome</keyword>
<dbReference type="Proteomes" id="UP001219934">
    <property type="component" value="Unassembled WGS sequence"/>
</dbReference>
<dbReference type="EMBL" id="JAPTMU010000001">
    <property type="protein sequence ID" value="KAJ4948106.1"/>
    <property type="molecule type" value="Genomic_DNA"/>
</dbReference>
<protein>
    <recommendedName>
        <fullName evidence="4">Spermatogenesis-associated protein 48</fullName>
    </recommendedName>
</protein>
<gene>
    <name evidence="2" type="ORF">JOQ06_019646</name>
</gene>
<comment type="caution">
    <text evidence="2">The sequence shown here is derived from an EMBL/GenBank/DDBJ whole genome shotgun (WGS) entry which is preliminary data.</text>
</comment>
<organism evidence="2 3">
    <name type="scientific">Pogonophryne albipinna</name>
    <dbReference type="NCBI Taxonomy" id="1090488"/>
    <lineage>
        <taxon>Eukaryota</taxon>
        <taxon>Metazoa</taxon>
        <taxon>Chordata</taxon>
        <taxon>Craniata</taxon>
        <taxon>Vertebrata</taxon>
        <taxon>Euteleostomi</taxon>
        <taxon>Actinopterygii</taxon>
        <taxon>Neopterygii</taxon>
        <taxon>Teleostei</taxon>
        <taxon>Neoteleostei</taxon>
        <taxon>Acanthomorphata</taxon>
        <taxon>Eupercaria</taxon>
        <taxon>Perciformes</taxon>
        <taxon>Notothenioidei</taxon>
        <taxon>Pogonophryne</taxon>
    </lineage>
</organism>
<dbReference type="PANTHER" id="PTHR34759">
    <property type="entry name" value="SPERMATOGENESIS-ASSOCIATED PROTEIN 48"/>
    <property type="match status" value="1"/>
</dbReference>
<dbReference type="AlphaFoldDB" id="A0AAD6BTA8"/>
<name>A0AAD6BTA8_9TELE</name>
<proteinExistence type="predicted"/>
<accession>A0AAD6BTA8</accession>
<dbReference type="Pfam" id="PF15073">
    <property type="entry name" value="SPATA48"/>
    <property type="match status" value="1"/>
</dbReference>
<evidence type="ECO:0000256" key="1">
    <source>
        <dbReference type="SAM" id="MobiDB-lite"/>
    </source>
</evidence>
<evidence type="ECO:0000313" key="2">
    <source>
        <dbReference type="EMBL" id="KAJ4948106.1"/>
    </source>
</evidence>
<evidence type="ECO:0000313" key="3">
    <source>
        <dbReference type="Proteomes" id="UP001219934"/>
    </source>
</evidence>
<feature type="region of interest" description="Disordered" evidence="1">
    <location>
        <begin position="210"/>
        <end position="233"/>
    </location>
</feature>
<reference evidence="2" key="1">
    <citation type="submission" date="2022-11" db="EMBL/GenBank/DDBJ databases">
        <title>Chromosome-level genome of Pogonophryne albipinna.</title>
        <authorList>
            <person name="Jo E."/>
        </authorList>
    </citation>
    <scope>NUCLEOTIDE SEQUENCE</scope>
    <source>
        <strain evidence="2">SGF0006</strain>
        <tissue evidence="2">Muscle</tissue>
    </source>
</reference>
<evidence type="ECO:0008006" key="4">
    <source>
        <dbReference type="Google" id="ProtNLM"/>
    </source>
</evidence>